<sequence length="216" mass="23452">MAKKFNPPPGWPEAPEGWLPAEGWQPDPSWPPAPPGWQLVVELGDPDTLWSAKGMTLTGLGGGKYRLTSTLLHFEKGIVSTNAQQVPVAHIIDVDMRQAMVQKARGVGNVLVHVQRASSIEIVVLEDVPEPRTAVAIINETARLGRLREQQLHNTHHYAGMAAHQPMAMAAPAAPAAAPAPVDPMEQLRRLGELRQAGLVTDDEFTSKKSEILARL</sequence>
<dbReference type="EMBL" id="FONV01000004">
    <property type="protein sequence ID" value="SFE92076.1"/>
    <property type="molecule type" value="Genomic_DNA"/>
</dbReference>
<evidence type="ECO:0000313" key="5">
    <source>
        <dbReference type="Proteomes" id="UP000199645"/>
    </source>
</evidence>
<dbReference type="AlphaFoldDB" id="A0A1I2EHT2"/>
<feature type="compositionally biased region" description="Pro residues" evidence="1">
    <location>
        <begin position="1"/>
        <end position="12"/>
    </location>
</feature>
<proteinExistence type="predicted"/>
<dbReference type="InterPro" id="IPR005182">
    <property type="entry name" value="YdbS-like_PH"/>
</dbReference>
<dbReference type="OrthoDB" id="4966970at2"/>
<evidence type="ECO:0000259" key="3">
    <source>
        <dbReference type="Pfam" id="PF09851"/>
    </source>
</evidence>
<evidence type="ECO:0000259" key="2">
    <source>
        <dbReference type="Pfam" id="PF03703"/>
    </source>
</evidence>
<feature type="region of interest" description="Disordered" evidence="1">
    <location>
        <begin position="1"/>
        <end position="25"/>
    </location>
</feature>
<evidence type="ECO:0000256" key="1">
    <source>
        <dbReference type="SAM" id="MobiDB-lite"/>
    </source>
</evidence>
<feature type="domain" description="YdbS-like PH" evidence="2">
    <location>
        <begin position="64"/>
        <end position="132"/>
    </location>
</feature>
<keyword evidence="5" id="KW-1185">Reference proteome</keyword>
<gene>
    <name evidence="4" type="ORF">SAMN05421541_104458</name>
</gene>
<feature type="domain" description="SHOCT" evidence="3">
    <location>
        <begin position="186"/>
        <end position="213"/>
    </location>
</feature>
<dbReference type="RefSeq" id="WP_093613286.1">
    <property type="nucleotide sequence ID" value="NZ_BOMT01000028.1"/>
</dbReference>
<dbReference type="InterPro" id="IPR018649">
    <property type="entry name" value="SHOCT"/>
</dbReference>
<dbReference type="Pfam" id="PF03703">
    <property type="entry name" value="bPH_2"/>
    <property type="match status" value="1"/>
</dbReference>
<dbReference type="STRING" id="35752.SAMN05421541_104458"/>
<name>A0A1I2EHT2_9ACTN</name>
<organism evidence="4 5">
    <name type="scientific">Actinoplanes philippinensis</name>
    <dbReference type="NCBI Taxonomy" id="35752"/>
    <lineage>
        <taxon>Bacteria</taxon>
        <taxon>Bacillati</taxon>
        <taxon>Actinomycetota</taxon>
        <taxon>Actinomycetes</taxon>
        <taxon>Micromonosporales</taxon>
        <taxon>Micromonosporaceae</taxon>
        <taxon>Actinoplanes</taxon>
    </lineage>
</organism>
<evidence type="ECO:0000313" key="4">
    <source>
        <dbReference type="EMBL" id="SFE92076.1"/>
    </source>
</evidence>
<reference evidence="4 5" key="1">
    <citation type="submission" date="2016-10" db="EMBL/GenBank/DDBJ databases">
        <authorList>
            <person name="de Groot N.N."/>
        </authorList>
    </citation>
    <scope>NUCLEOTIDE SEQUENCE [LARGE SCALE GENOMIC DNA]</scope>
    <source>
        <strain evidence="4 5">DSM 43019</strain>
    </source>
</reference>
<protein>
    <submittedName>
        <fullName evidence="4">Short C-terminal domain-containing protein</fullName>
    </submittedName>
</protein>
<accession>A0A1I2EHT2</accession>
<dbReference type="Proteomes" id="UP000199645">
    <property type="component" value="Unassembled WGS sequence"/>
</dbReference>
<dbReference type="Pfam" id="PF09851">
    <property type="entry name" value="SHOCT"/>
    <property type="match status" value="1"/>
</dbReference>